<evidence type="ECO:0000313" key="3">
    <source>
        <dbReference type="Proteomes" id="UP001156389"/>
    </source>
</evidence>
<organism evidence="2 3">
    <name type="scientific">Streptomyces gossypii</name>
    <dbReference type="NCBI Taxonomy" id="2883101"/>
    <lineage>
        <taxon>Bacteria</taxon>
        <taxon>Bacillati</taxon>
        <taxon>Actinomycetota</taxon>
        <taxon>Actinomycetes</taxon>
        <taxon>Kitasatosporales</taxon>
        <taxon>Streptomycetaceae</taxon>
        <taxon>Streptomyces</taxon>
    </lineage>
</organism>
<dbReference type="RefSeq" id="WP_260218559.1">
    <property type="nucleotide sequence ID" value="NZ_JAJAGO010000006.1"/>
</dbReference>
<dbReference type="EMBL" id="JAJAGO010000006">
    <property type="protein sequence ID" value="MCT2591239.1"/>
    <property type="molecule type" value="Genomic_DNA"/>
</dbReference>
<proteinExistence type="predicted"/>
<feature type="region of interest" description="Disordered" evidence="1">
    <location>
        <begin position="100"/>
        <end position="125"/>
    </location>
</feature>
<sequence length="161" mass="16844">METWSWLALGAVAVLALAATLVDGTGRLGRSRGSVRAGGVRTGAPLPRPLPGEIWWAAPPPSDTAGPGEWSRGAVWLCLVLAVSGDSDSDSVRVAPITDAAEAHGPPSDPATAPLRLPPGPLGEGPYRLEATSRHVPRSTLRRRIAELPPDQWAHLRHLGG</sequence>
<evidence type="ECO:0000256" key="1">
    <source>
        <dbReference type="SAM" id="MobiDB-lite"/>
    </source>
</evidence>
<keyword evidence="3" id="KW-1185">Reference proteome</keyword>
<accession>A0ABT2JTM0</accession>
<reference evidence="2 3" key="1">
    <citation type="submission" date="2021-10" db="EMBL/GenBank/DDBJ databases">
        <title>Streptomyces gossypii sp. nov., isolated from soil collected from cotton field.</title>
        <authorList>
            <person name="Ge X."/>
            <person name="Chen X."/>
            <person name="Liu W."/>
        </authorList>
    </citation>
    <scope>NUCLEOTIDE SEQUENCE [LARGE SCALE GENOMIC DNA]</scope>
    <source>
        <strain evidence="2 3">N2-109</strain>
    </source>
</reference>
<name>A0ABT2JTM0_9ACTN</name>
<evidence type="ECO:0000313" key="2">
    <source>
        <dbReference type="EMBL" id="MCT2591239.1"/>
    </source>
</evidence>
<comment type="caution">
    <text evidence="2">The sequence shown here is derived from an EMBL/GenBank/DDBJ whole genome shotgun (WGS) entry which is preliminary data.</text>
</comment>
<dbReference type="Proteomes" id="UP001156389">
    <property type="component" value="Unassembled WGS sequence"/>
</dbReference>
<gene>
    <name evidence="2" type="ORF">LHJ74_15210</name>
</gene>
<protein>
    <submittedName>
        <fullName evidence="2">Type II toxin-antitoxin system PemK/MazF family toxin</fullName>
    </submittedName>
</protein>